<gene>
    <name evidence="1" type="ORF">DCO16_07690</name>
</gene>
<evidence type="ECO:0000313" key="2">
    <source>
        <dbReference type="Proteomes" id="UP000500806"/>
    </source>
</evidence>
<dbReference type="AlphaFoldDB" id="A0A6M9PVI3"/>
<sequence>MTFAKWAPMALIKAYDDEQDPIVQQALLRLGNEACMKDIWLNLPTPDDVVPKLKTAAIFYWQTKDLDSPSKHAADIRAMRKHINELQSYMRHTFSADNPGLYEQLEVYRNGLNEHAYKAFYAQPRQHLLWLLYRFTDSIYGAPKHSVVAALASVIANEVISKEDVQPSYKKFKG</sequence>
<keyword evidence="2" id="KW-1185">Reference proteome</keyword>
<accession>A0A6M9PVI3</accession>
<dbReference type="Proteomes" id="UP000500806">
    <property type="component" value="Chromosome"/>
</dbReference>
<evidence type="ECO:0000313" key="1">
    <source>
        <dbReference type="EMBL" id="QKM62947.1"/>
    </source>
</evidence>
<reference evidence="1 2" key="1">
    <citation type="submission" date="2018-04" db="EMBL/GenBank/DDBJ databases">
        <title>Polynucleobacter sp. LimPoW16 genome.</title>
        <authorList>
            <person name="Hahn M.W."/>
        </authorList>
    </citation>
    <scope>NUCLEOTIDE SEQUENCE [LARGE SCALE GENOMIC DNA]</scope>
    <source>
        <strain evidence="1 2">LimPoW16</strain>
    </source>
</reference>
<organism evidence="1 2">
    <name type="scientific">Polynucleobacter antarcticus</name>
    <dbReference type="NCBI Taxonomy" id="1743162"/>
    <lineage>
        <taxon>Bacteria</taxon>
        <taxon>Pseudomonadati</taxon>
        <taxon>Pseudomonadota</taxon>
        <taxon>Betaproteobacteria</taxon>
        <taxon>Burkholderiales</taxon>
        <taxon>Burkholderiaceae</taxon>
        <taxon>Polynucleobacter</taxon>
    </lineage>
</organism>
<name>A0A6M9PVI3_9BURK</name>
<protein>
    <submittedName>
        <fullName evidence="1">Uncharacterized protein</fullName>
    </submittedName>
</protein>
<proteinExistence type="predicted"/>
<dbReference type="EMBL" id="CP028941">
    <property type="protein sequence ID" value="QKM62947.1"/>
    <property type="molecule type" value="Genomic_DNA"/>
</dbReference>
<dbReference type="KEGG" id="pani:DCO16_07690"/>
<dbReference type="RefSeq" id="WP_173943105.1">
    <property type="nucleotide sequence ID" value="NZ_CBCSCD010000001.1"/>
</dbReference>